<proteinExistence type="inferred from homology"/>
<dbReference type="PANTHER" id="PTHR33376:SF7">
    <property type="entry name" value="C4-DICARBOXYLATE-BINDING PROTEIN DCTB"/>
    <property type="match status" value="1"/>
</dbReference>
<keyword evidence="2" id="KW-0813">Transport</keyword>
<dbReference type="Gene3D" id="3.40.190.170">
    <property type="entry name" value="Bacterial extracellular solute-binding protein, family 7"/>
    <property type="match status" value="1"/>
</dbReference>
<keyword evidence="6" id="KW-1185">Reference proteome</keyword>
<sequence>MTSISKLLLGLAPAAFAVGAVLSPVSSHDARAQEIVKFATVDCEGDIVDCPYYAYTEIFNQVLEAGTSGRYTLQVFPNSQLGDLESLTEQTARGIIQMTAGQNAGQLAGYYPSIQIVEMPYTFPSLEVGRAVMQGEFGQDLSDAVAEASGIRIISWLPSAFRSFANNVRPIKTPKDMEGLKIRVQPVPIHLAMVEALGASATPIAWGELYNALQTGVVDGQENAPYVILLGHLEEVQKFYTLDNHLLNMPLVFINEEFYQGLSEEDREVFDRAARLATYSMLGIIAAKETQDLKKIADAGVEIYSPTPEEFQQFVEATREPVRKVLEEKVDAEWFDKLDAAIKNAQAEIGGTN</sequence>
<dbReference type="InterPro" id="IPR018389">
    <property type="entry name" value="DctP_fam"/>
</dbReference>
<comment type="similarity">
    <text evidence="1">Belongs to the bacterial solute-binding protein 7 family.</text>
</comment>
<dbReference type="GO" id="GO:0030288">
    <property type="term" value="C:outer membrane-bounded periplasmic space"/>
    <property type="evidence" value="ECO:0007669"/>
    <property type="project" value="InterPro"/>
</dbReference>
<keyword evidence="3 4" id="KW-0732">Signal</keyword>
<protein>
    <submittedName>
        <fullName evidence="5">TRAP transporter substrate-binding protein</fullName>
    </submittedName>
</protein>
<feature type="signal peptide" evidence="4">
    <location>
        <begin position="1"/>
        <end position="17"/>
    </location>
</feature>
<feature type="chain" id="PRO_5043477362" evidence="4">
    <location>
        <begin position="18"/>
        <end position="353"/>
    </location>
</feature>
<comment type="caution">
    <text evidence="5">The sequence shown here is derived from an EMBL/GenBank/DDBJ whole genome shotgun (WGS) entry which is preliminary data.</text>
</comment>
<organism evidence="5 6">
    <name type="scientific">Microbaculum marinum</name>
    <dbReference type="NCBI Taxonomy" id="1764581"/>
    <lineage>
        <taxon>Bacteria</taxon>
        <taxon>Pseudomonadati</taxon>
        <taxon>Pseudomonadota</taxon>
        <taxon>Alphaproteobacteria</taxon>
        <taxon>Hyphomicrobiales</taxon>
        <taxon>Tepidamorphaceae</taxon>
        <taxon>Microbaculum</taxon>
    </lineage>
</organism>
<reference evidence="5 6" key="1">
    <citation type="submission" date="2024-02" db="EMBL/GenBank/DDBJ databases">
        <title>Genome analysis and characterization of Microbaculum marinisediminis sp. nov., isolated from marine sediment.</title>
        <authorList>
            <person name="Du Z.-J."/>
            <person name="Ye Y.-Q."/>
            <person name="Zhang Z.-R."/>
            <person name="Yuan S.-M."/>
            <person name="Zhang X.-Y."/>
        </authorList>
    </citation>
    <scope>NUCLEOTIDE SEQUENCE [LARGE SCALE GENOMIC DNA]</scope>
    <source>
        <strain evidence="5 6">SDUM1044001</strain>
    </source>
</reference>
<dbReference type="NCBIfam" id="NF037995">
    <property type="entry name" value="TRAP_S1"/>
    <property type="match status" value="1"/>
</dbReference>
<dbReference type="Proteomes" id="UP001378188">
    <property type="component" value="Unassembled WGS sequence"/>
</dbReference>
<dbReference type="GO" id="GO:0055085">
    <property type="term" value="P:transmembrane transport"/>
    <property type="evidence" value="ECO:0007669"/>
    <property type="project" value="InterPro"/>
</dbReference>
<dbReference type="NCBIfam" id="TIGR00787">
    <property type="entry name" value="dctP"/>
    <property type="match status" value="1"/>
</dbReference>
<evidence type="ECO:0000313" key="5">
    <source>
        <dbReference type="EMBL" id="MEJ8574371.1"/>
    </source>
</evidence>
<dbReference type="EMBL" id="JAZHOF010000011">
    <property type="protein sequence ID" value="MEJ8574371.1"/>
    <property type="molecule type" value="Genomic_DNA"/>
</dbReference>
<evidence type="ECO:0000313" key="6">
    <source>
        <dbReference type="Proteomes" id="UP001378188"/>
    </source>
</evidence>
<dbReference type="InterPro" id="IPR038404">
    <property type="entry name" value="TRAP_DctP_sf"/>
</dbReference>
<dbReference type="PIRSF" id="PIRSF006470">
    <property type="entry name" value="DctB"/>
    <property type="match status" value="1"/>
</dbReference>
<evidence type="ECO:0000256" key="4">
    <source>
        <dbReference type="SAM" id="SignalP"/>
    </source>
</evidence>
<evidence type="ECO:0000256" key="1">
    <source>
        <dbReference type="ARBA" id="ARBA00009023"/>
    </source>
</evidence>
<dbReference type="RefSeq" id="WP_340332068.1">
    <property type="nucleotide sequence ID" value="NZ_JAZHOF010000011.1"/>
</dbReference>
<evidence type="ECO:0000256" key="3">
    <source>
        <dbReference type="ARBA" id="ARBA00022729"/>
    </source>
</evidence>
<dbReference type="CDD" id="cd13603">
    <property type="entry name" value="PBP2_TRAP_Siap_TeaA_like"/>
    <property type="match status" value="1"/>
</dbReference>
<gene>
    <name evidence="5" type="ORF">V3328_23010</name>
</gene>
<name>A0AAW9S450_9HYPH</name>
<accession>A0AAW9S450</accession>
<dbReference type="InterPro" id="IPR004682">
    <property type="entry name" value="TRAP_DctP"/>
</dbReference>
<dbReference type="PANTHER" id="PTHR33376">
    <property type="match status" value="1"/>
</dbReference>
<evidence type="ECO:0000256" key="2">
    <source>
        <dbReference type="ARBA" id="ARBA00022448"/>
    </source>
</evidence>
<dbReference type="AlphaFoldDB" id="A0AAW9S450"/>
<dbReference type="Pfam" id="PF03480">
    <property type="entry name" value="DctP"/>
    <property type="match status" value="1"/>
</dbReference>